<feature type="domain" description="Methyl-accepting transducer" evidence="6">
    <location>
        <begin position="268"/>
        <end position="504"/>
    </location>
</feature>
<dbReference type="SMART" id="SM00283">
    <property type="entry name" value="MA"/>
    <property type="match status" value="1"/>
</dbReference>
<dbReference type="AlphaFoldDB" id="A0A346NNZ4"/>
<dbReference type="PANTHER" id="PTHR32089:SF112">
    <property type="entry name" value="LYSOZYME-LIKE PROTEIN-RELATED"/>
    <property type="match status" value="1"/>
</dbReference>
<dbReference type="InterPro" id="IPR003660">
    <property type="entry name" value="HAMP_dom"/>
</dbReference>
<feature type="transmembrane region" description="Helical" evidence="5">
    <location>
        <begin position="186"/>
        <end position="206"/>
    </location>
</feature>
<dbReference type="GO" id="GO:0007165">
    <property type="term" value="P:signal transduction"/>
    <property type="evidence" value="ECO:0007669"/>
    <property type="project" value="UniProtKB-KW"/>
</dbReference>
<gene>
    <name evidence="8" type="ORF">D0Y50_13390</name>
</gene>
<protein>
    <submittedName>
        <fullName evidence="8">Methyl-accepting chemotaxis protein</fullName>
    </submittedName>
</protein>
<sequence length="539" mass="58967">MNYTSISRLVITPVLIALIVLVALNASSIYQSFSLLRHFDNLEKTLVQAERDVNQAQVMFKTQVQEWKNVLLRGQNAQDREKYWQRFVQREADITQLFAHILDNTHISEQARADIKKFTAAHQRMATAYRQGYQAFIAAGFDPAAGDNFVRGIDREPAQLLGRVEEEIARQSLTAFNALRTNTARMLWLILAGAVLLSLSCVFYVVQRLRAQVIQPVKHIAQCLAALANSDYRYTLNYRSKHELGILADSARALQTKLNQSVSMLQQAESQMALAVSTLGEVSGEIQSGAVEQRSSSQSLANSTDKLNQIVESLVAITQQVATATHRSQTQVASCYATFETANDGFHQLAATVSATAVTVNDLQSRSANILKVVNVINEIADQTNLLALNAAIEAARAGEHGRGFAVVADEVRALAAKTQQSTREINDILTAFETQAGSAVAAMNKGKTLSESNAESASVALQTLNQVVVNIQQTASVVDALNSAADEQERVLQDVEKVIRHVVGSAERYHRLSQRDDISGALGSMAENVEKVVACLTR</sequence>
<dbReference type="Gene3D" id="1.10.287.950">
    <property type="entry name" value="Methyl-accepting chemotaxis protein"/>
    <property type="match status" value="1"/>
</dbReference>
<dbReference type="Pfam" id="PF00015">
    <property type="entry name" value="MCPsignal"/>
    <property type="match status" value="1"/>
</dbReference>
<dbReference type="InterPro" id="IPR004089">
    <property type="entry name" value="MCPsignal_dom"/>
</dbReference>
<dbReference type="GO" id="GO:0006935">
    <property type="term" value="P:chemotaxis"/>
    <property type="evidence" value="ECO:0007669"/>
    <property type="project" value="InterPro"/>
</dbReference>
<evidence type="ECO:0000259" key="6">
    <source>
        <dbReference type="PROSITE" id="PS50111"/>
    </source>
</evidence>
<evidence type="ECO:0000256" key="5">
    <source>
        <dbReference type="SAM" id="Phobius"/>
    </source>
</evidence>
<evidence type="ECO:0000259" key="7">
    <source>
        <dbReference type="PROSITE" id="PS50885"/>
    </source>
</evidence>
<evidence type="ECO:0000256" key="2">
    <source>
        <dbReference type="ARBA" id="ARBA00023224"/>
    </source>
</evidence>
<dbReference type="Proteomes" id="UP000262073">
    <property type="component" value="Chromosome"/>
</dbReference>
<name>A0A346NNZ4_9ALTE</name>
<dbReference type="RefSeq" id="WP_117317370.1">
    <property type="nucleotide sequence ID" value="NZ_CP031769.1"/>
</dbReference>
<dbReference type="PROSITE" id="PS50111">
    <property type="entry name" value="CHEMOTAXIS_TRANSDUC_2"/>
    <property type="match status" value="1"/>
</dbReference>
<comment type="similarity">
    <text evidence="3">Belongs to the methyl-accepting chemotaxis (MCP) protein family.</text>
</comment>
<dbReference type="PROSITE" id="PS50885">
    <property type="entry name" value="HAMP"/>
    <property type="match status" value="1"/>
</dbReference>
<keyword evidence="5" id="KW-1133">Transmembrane helix</keyword>
<evidence type="ECO:0000256" key="1">
    <source>
        <dbReference type="ARBA" id="ARBA00004370"/>
    </source>
</evidence>
<comment type="subcellular location">
    <subcellularLocation>
        <location evidence="1">Membrane</location>
    </subcellularLocation>
</comment>
<dbReference type="EMBL" id="CP031769">
    <property type="protein sequence ID" value="AXR07251.1"/>
    <property type="molecule type" value="Genomic_DNA"/>
</dbReference>
<organism evidence="8 9">
    <name type="scientific">Salinimonas sediminis</name>
    <dbReference type="NCBI Taxonomy" id="2303538"/>
    <lineage>
        <taxon>Bacteria</taxon>
        <taxon>Pseudomonadati</taxon>
        <taxon>Pseudomonadota</taxon>
        <taxon>Gammaproteobacteria</taxon>
        <taxon>Alteromonadales</taxon>
        <taxon>Alteromonadaceae</taxon>
        <taxon>Alteromonas/Salinimonas group</taxon>
        <taxon>Salinimonas</taxon>
    </lineage>
</organism>
<dbReference type="InterPro" id="IPR004090">
    <property type="entry name" value="Chemotax_Me-accpt_rcpt"/>
</dbReference>
<keyword evidence="5" id="KW-0472">Membrane</keyword>
<dbReference type="SUPFAM" id="SSF58104">
    <property type="entry name" value="Methyl-accepting chemotaxis protein (MCP) signaling domain"/>
    <property type="match status" value="1"/>
</dbReference>
<evidence type="ECO:0000256" key="4">
    <source>
        <dbReference type="PROSITE-ProRule" id="PRU00284"/>
    </source>
</evidence>
<accession>A0A346NNZ4</accession>
<reference evidence="8 9" key="1">
    <citation type="submission" date="2018-08" db="EMBL/GenBank/DDBJ databases">
        <title>Salinimonas sediminis sp. nov., a piezophilic bacterium isolated from a deep-sea sediment sample from the New Britain Trench.</title>
        <authorList>
            <person name="Cao J."/>
        </authorList>
    </citation>
    <scope>NUCLEOTIDE SEQUENCE [LARGE SCALE GENOMIC DNA]</scope>
    <source>
        <strain evidence="8 9">N102</strain>
    </source>
</reference>
<evidence type="ECO:0000256" key="3">
    <source>
        <dbReference type="ARBA" id="ARBA00029447"/>
    </source>
</evidence>
<dbReference type="GO" id="GO:0004888">
    <property type="term" value="F:transmembrane signaling receptor activity"/>
    <property type="evidence" value="ECO:0007669"/>
    <property type="project" value="InterPro"/>
</dbReference>
<dbReference type="KEGG" id="salm:D0Y50_13390"/>
<proteinExistence type="inferred from homology"/>
<evidence type="ECO:0000313" key="9">
    <source>
        <dbReference type="Proteomes" id="UP000262073"/>
    </source>
</evidence>
<keyword evidence="9" id="KW-1185">Reference proteome</keyword>
<dbReference type="PRINTS" id="PR00260">
    <property type="entry name" value="CHEMTRNSDUCR"/>
</dbReference>
<dbReference type="GO" id="GO:0016020">
    <property type="term" value="C:membrane"/>
    <property type="evidence" value="ECO:0007669"/>
    <property type="project" value="UniProtKB-SubCell"/>
</dbReference>
<feature type="transmembrane region" description="Helical" evidence="5">
    <location>
        <begin position="6"/>
        <end position="27"/>
    </location>
</feature>
<evidence type="ECO:0000313" key="8">
    <source>
        <dbReference type="EMBL" id="AXR07251.1"/>
    </source>
</evidence>
<dbReference type="PANTHER" id="PTHR32089">
    <property type="entry name" value="METHYL-ACCEPTING CHEMOTAXIS PROTEIN MCPB"/>
    <property type="match status" value="1"/>
</dbReference>
<keyword evidence="5" id="KW-0812">Transmembrane</keyword>
<keyword evidence="2 4" id="KW-0807">Transducer</keyword>
<dbReference type="OrthoDB" id="1884279at2"/>
<feature type="domain" description="HAMP" evidence="7">
    <location>
        <begin position="211"/>
        <end position="263"/>
    </location>
</feature>